<keyword evidence="2" id="KW-1185">Reference proteome</keyword>
<dbReference type="OrthoDB" id="9785122at2"/>
<protein>
    <submittedName>
        <fullName evidence="1">MORN repeat protein</fullName>
    </submittedName>
</protein>
<dbReference type="Pfam" id="PF07661">
    <property type="entry name" value="MORN_2"/>
    <property type="match status" value="2"/>
</dbReference>
<sequence length="221" mass="25796">MNKHLFFLFVSLYFSAICKSQNNQFDEQGRRHGAWKVDFEGTSNPKFEGNFEHGEEIGTFKFYKKGFYDHPAAIMDFEKGKDSVQVTYYTQKGYPISKGKMVDKKREGEWVYFHQESDSIMMTEEYKNDTLHGLQKTYFKNGNLAEKTEYTKGEKDGLSIIYADNGQITKKLNYKNGQLHGTAEYYTVKGVKTIEGFYSEGRKSGHWIYYEDGKIDSEEDY</sequence>
<dbReference type="SUPFAM" id="SSF82185">
    <property type="entry name" value="Histone H3 K4-specific methyltransferase SET7/9 N-terminal domain"/>
    <property type="match status" value="2"/>
</dbReference>
<evidence type="ECO:0000313" key="1">
    <source>
        <dbReference type="EMBL" id="PTX42425.1"/>
    </source>
</evidence>
<dbReference type="EMBL" id="QBKQ01000003">
    <property type="protein sequence ID" value="PTX42425.1"/>
    <property type="molecule type" value="Genomic_DNA"/>
</dbReference>
<accession>A0A2T6AF32</accession>
<evidence type="ECO:0000313" key="2">
    <source>
        <dbReference type="Proteomes" id="UP000244174"/>
    </source>
</evidence>
<dbReference type="AlphaFoldDB" id="A0A2T6AF32"/>
<proteinExistence type="predicted"/>
<comment type="caution">
    <text evidence="1">The sequence shown here is derived from an EMBL/GenBank/DDBJ whole genome shotgun (WGS) entry which is preliminary data.</text>
</comment>
<dbReference type="Proteomes" id="UP000244174">
    <property type="component" value="Unassembled WGS sequence"/>
</dbReference>
<organism evidence="1 2">
    <name type="scientific">Christiangramia gaetbulicola</name>
    <dbReference type="NCBI Taxonomy" id="703340"/>
    <lineage>
        <taxon>Bacteria</taxon>
        <taxon>Pseudomonadati</taxon>
        <taxon>Bacteroidota</taxon>
        <taxon>Flavobacteriia</taxon>
        <taxon>Flavobacteriales</taxon>
        <taxon>Flavobacteriaceae</taxon>
        <taxon>Christiangramia</taxon>
    </lineage>
</organism>
<dbReference type="RefSeq" id="WP_108172715.1">
    <property type="nucleotide sequence ID" value="NZ_QBKQ01000003.1"/>
</dbReference>
<reference evidence="1 2" key="1">
    <citation type="submission" date="2018-04" db="EMBL/GenBank/DDBJ databases">
        <title>Genomic Encyclopedia of Archaeal and Bacterial Type Strains, Phase II (KMG-II): from individual species to whole genera.</title>
        <authorList>
            <person name="Goeker M."/>
        </authorList>
    </citation>
    <scope>NUCLEOTIDE SEQUENCE [LARGE SCALE GENOMIC DNA]</scope>
    <source>
        <strain evidence="1 2">DSM 23082</strain>
    </source>
</reference>
<name>A0A2T6AF32_9FLAO</name>
<dbReference type="InterPro" id="IPR011652">
    <property type="entry name" value="MORN_2"/>
</dbReference>
<gene>
    <name evidence="1" type="ORF">C8P64_2854</name>
</gene>
<dbReference type="Gene3D" id="3.90.930.1">
    <property type="match status" value="1"/>
</dbReference>